<dbReference type="STRING" id="1051890.A0A3N4LWR1"/>
<dbReference type="InterPro" id="IPR024145">
    <property type="entry name" value="His_deAcase_SAP30/SAP30L"/>
</dbReference>
<evidence type="ECO:0000256" key="2">
    <source>
        <dbReference type="ARBA" id="ARBA00006283"/>
    </source>
</evidence>
<dbReference type="GO" id="GO:0005634">
    <property type="term" value="C:nucleus"/>
    <property type="evidence" value="ECO:0007669"/>
    <property type="project" value="UniProtKB-SubCell"/>
</dbReference>
<feature type="domain" description="Histone deacetylase complex subunit SAP30 Sin3 binding" evidence="8">
    <location>
        <begin position="275"/>
        <end position="307"/>
    </location>
</feature>
<keyword evidence="6" id="KW-0539">Nucleus</keyword>
<dbReference type="EMBL" id="ML121536">
    <property type="protein sequence ID" value="RPB26019.1"/>
    <property type="molecule type" value="Genomic_DNA"/>
</dbReference>
<feature type="compositionally biased region" description="Basic and acidic residues" evidence="7">
    <location>
        <begin position="42"/>
        <end position="51"/>
    </location>
</feature>
<organism evidence="9 10">
    <name type="scientific">Terfezia boudieri ATCC MYA-4762</name>
    <dbReference type="NCBI Taxonomy" id="1051890"/>
    <lineage>
        <taxon>Eukaryota</taxon>
        <taxon>Fungi</taxon>
        <taxon>Dikarya</taxon>
        <taxon>Ascomycota</taxon>
        <taxon>Pezizomycotina</taxon>
        <taxon>Pezizomycetes</taxon>
        <taxon>Pezizales</taxon>
        <taxon>Pezizaceae</taxon>
        <taxon>Terfezia</taxon>
    </lineage>
</organism>
<evidence type="ECO:0000313" key="10">
    <source>
        <dbReference type="Proteomes" id="UP000267821"/>
    </source>
</evidence>
<evidence type="ECO:0000256" key="1">
    <source>
        <dbReference type="ARBA" id="ARBA00004123"/>
    </source>
</evidence>
<reference evidence="9 10" key="1">
    <citation type="journal article" date="2018" name="Nat. Ecol. Evol.">
        <title>Pezizomycetes genomes reveal the molecular basis of ectomycorrhizal truffle lifestyle.</title>
        <authorList>
            <person name="Murat C."/>
            <person name="Payen T."/>
            <person name="Noel B."/>
            <person name="Kuo A."/>
            <person name="Morin E."/>
            <person name="Chen J."/>
            <person name="Kohler A."/>
            <person name="Krizsan K."/>
            <person name="Balestrini R."/>
            <person name="Da Silva C."/>
            <person name="Montanini B."/>
            <person name="Hainaut M."/>
            <person name="Levati E."/>
            <person name="Barry K.W."/>
            <person name="Belfiori B."/>
            <person name="Cichocki N."/>
            <person name="Clum A."/>
            <person name="Dockter R.B."/>
            <person name="Fauchery L."/>
            <person name="Guy J."/>
            <person name="Iotti M."/>
            <person name="Le Tacon F."/>
            <person name="Lindquist E.A."/>
            <person name="Lipzen A."/>
            <person name="Malagnac F."/>
            <person name="Mello A."/>
            <person name="Molinier V."/>
            <person name="Miyauchi S."/>
            <person name="Poulain J."/>
            <person name="Riccioni C."/>
            <person name="Rubini A."/>
            <person name="Sitrit Y."/>
            <person name="Splivallo R."/>
            <person name="Traeger S."/>
            <person name="Wang M."/>
            <person name="Zifcakova L."/>
            <person name="Wipf D."/>
            <person name="Zambonelli A."/>
            <person name="Paolocci F."/>
            <person name="Nowrousian M."/>
            <person name="Ottonello S."/>
            <person name="Baldrian P."/>
            <person name="Spatafora J.W."/>
            <person name="Henrissat B."/>
            <person name="Nagy L.G."/>
            <person name="Aury J.M."/>
            <person name="Wincker P."/>
            <person name="Grigoriev I.V."/>
            <person name="Bonfante P."/>
            <person name="Martin F.M."/>
        </authorList>
    </citation>
    <scope>NUCLEOTIDE SEQUENCE [LARGE SCALE GENOMIC DNA]</scope>
    <source>
        <strain evidence="9 10">ATCC MYA-4762</strain>
    </source>
</reference>
<dbReference type="Pfam" id="PF13867">
    <property type="entry name" value="SAP30_Sin3_bdg"/>
    <property type="match status" value="1"/>
</dbReference>
<feature type="region of interest" description="Disordered" evidence="7">
    <location>
        <begin position="1"/>
        <end position="137"/>
    </location>
</feature>
<dbReference type="InterPro" id="IPR025718">
    <property type="entry name" value="SAP30_Sin3-bd"/>
</dbReference>
<feature type="region of interest" description="Disordered" evidence="7">
    <location>
        <begin position="217"/>
        <end position="273"/>
    </location>
</feature>
<feature type="compositionally biased region" description="Gly residues" evidence="7">
    <location>
        <begin position="247"/>
        <end position="260"/>
    </location>
</feature>
<dbReference type="AlphaFoldDB" id="A0A3N4LWR1"/>
<dbReference type="Gene3D" id="6.10.160.20">
    <property type="match status" value="1"/>
</dbReference>
<keyword evidence="4" id="KW-0805">Transcription regulation</keyword>
<dbReference type="PANTHER" id="PTHR13286:SF23">
    <property type="entry name" value="HISTONE DEACETYLASE COMPLEX SUBUNIT SAP30 SIN3 BINDING DOMAIN-CONTAINING PROTEIN"/>
    <property type="match status" value="1"/>
</dbReference>
<keyword evidence="5" id="KW-0804">Transcription</keyword>
<dbReference type="Proteomes" id="UP000267821">
    <property type="component" value="Unassembled WGS sequence"/>
</dbReference>
<dbReference type="PANTHER" id="PTHR13286">
    <property type="entry name" value="SAP30"/>
    <property type="match status" value="1"/>
</dbReference>
<dbReference type="OrthoDB" id="510958at2759"/>
<evidence type="ECO:0000256" key="4">
    <source>
        <dbReference type="ARBA" id="ARBA00023015"/>
    </source>
</evidence>
<sequence>MPPSRRPPTNGASGSPSLNPAHPVPHGHSSSSTAAPSHNHHAVTDDRDSRSEISGPSSSHAAQGQGVSTATSTTTSKPRRALASSIGNGNRDGGNMNTATTTNTTTTTTTTTTIITSTNTTTHPTGGTNNNPSTGGLPLPQHSVNANGAHAHEGIEGISWHLVPLPVLHRYRHAYRLRVPSASSFYNNLILSQGIGKRSPSRAGYVFPSSSSRGYMSTNAHHLHNHHHHPGLARDGSGLSEMSFGGDLAGEDGGGSGSGSAGRASVGGEERRGRITREQLATVVRKNFNAQPISESDVIVNFLYSVKNQDKTFRLRFPPR</sequence>
<feature type="compositionally biased region" description="Low complexity" evidence="7">
    <location>
        <begin position="93"/>
        <end position="136"/>
    </location>
</feature>
<comment type="subcellular location">
    <subcellularLocation>
        <location evidence="1">Nucleus</location>
    </subcellularLocation>
</comment>
<dbReference type="InterPro" id="IPR038291">
    <property type="entry name" value="SAP30_C_sf"/>
</dbReference>
<gene>
    <name evidence="9" type="ORF">L211DRAFT_836113</name>
</gene>
<evidence type="ECO:0000256" key="3">
    <source>
        <dbReference type="ARBA" id="ARBA00022491"/>
    </source>
</evidence>
<protein>
    <recommendedName>
        <fullName evidence="8">Histone deacetylase complex subunit SAP30 Sin3 binding domain-containing protein</fullName>
    </recommendedName>
</protein>
<evidence type="ECO:0000256" key="7">
    <source>
        <dbReference type="SAM" id="MobiDB-lite"/>
    </source>
</evidence>
<keyword evidence="10" id="KW-1185">Reference proteome</keyword>
<dbReference type="InParanoid" id="A0A3N4LWR1"/>
<proteinExistence type="inferred from homology"/>
<evidence type="ECO:0000256" key="5">
    <source>
        <dbReference type="ARBA" id="ARBA00023163"/>
    </source>
</evidence>
<feature type="compositionally biased region" description="Polar residues" evidence="7">
    <location>
        <begin position="52"/>
        <end position="76"/>
    </location>
</feature>
<evidence type="ECO:0000256" key="6">
    <source>
        <dbReference type="ARBA" id="ARBA00023242"/>
    </source>
</evidence>
<evidence type="ECO:0000259" key="8">
    <source>
        <dbReference type="Pfam" id="PF13867"/>
    </source>
</evidence>
<accession>A0A3N4LWR1</accession>
<keyword evidence="3" id="KW-0678">Repressor</keyword>
<feature type="compositionally biased region" description="Basic residues" evidence="7">
    <location>
        <begin position="221"/>
        <end position="231"/>
    </location>
</feature>
<name>A0A3N4LWR1_9PEZI</name>
<evidence type="ECO:0000313" key="9">
    <source>
        <dbReference type="EMBL" id="RPB26019.1"/>
    </source>
</evidence>
<comment type="similarity">
    <text evidence="2">Belongs to the SAP30 family.</text>
</comment>